<dbReference type="SUPFAM" id="SSF103481">
    <property type="entry name" value="Multidrug resistance efflux transporter EmrE"/>
    <property type="match status" value="2"/>
</dbReference>
<feature type="transmembrane region" description="Helical" evidence="6">
    <location>
        <begin position="191"/>
        <end position="212"/>
    </location>
</feature>
<proteinExistence type="predicted"/>
<evidence type="ECO:0000256" key="6">
    <source>
        <dbReference type="SAM" id="Phobius"/>
    </source>
</evidence>
<dbReference type="AlphaFoldDB" id="A0A1F5RI82"/>
<keyword evidence="5 6" id="KW-0472">Membrane</keyword>
<evidence type="ECO:0000313" key="8">
    <source>
        <dbReference type="EMBL" id="OGF14108.1"/>
    </source>
</evidence>
<comment type="caution">
    <text evidence="8">The sequence shown here is derived from an EMBL/GenBank/DDBJ whole genome shotgun (WGS) entry which is preliminary data.</text>
</comment>
<reference evidence="8 9" key="1">
    <citation type="journal article" date="2016" name="Nat. Commun.">
        <title>Thousands of microbial genomes shed light on interconnected biogeochemical processes in an aquifer system.</title>
        <authorList>
            <person name="Anantharaman K."/>
            <person name="Brown C.T."/>
            <person name="Hug L.A."/>
            <person name="Sharon I."/>
            <person name="Castelle C.J."/>
            <person name="Probst A.J."/>
            <person name="Thomas B.C."/>
            <person name="Singh A."/>
            <person name="Wilkins M.J."/>
            <person name="Karaoz U."/>
            <person name="Brodie E.L."/>
            <person name="Williams K.H."/>
            <person name="Hubbard S.S."/>
            <person name="Banfield J.F."/>
        </authorList>
    </citation>
    <scope>NUCLEOTIDE SEQUENCE [LARGE SCALE GENOMIC DNA]</scope>
</reference>
<keyword evidence="3 6" id="KW-0812">Transmembrane</keyword>
<feature type="transmembrane region" description="Helical" evidence="6">
    <location>
        <begin position="72"/>
        <end position="91"/>
    </location>
</feature>
<feature type="transmembrane region" description="Helical" evidence="6">
    <location>
        <begin position="224"/>
        <end position="241"/>
    </location>
</feature>
<dbReference type="Pfam" id="PF00892">
    <property type="entry name" value="EamA"/>
    <property type="match status" value="2"/>
</dbReference>
<name>A0A1F5RI82_9BACT</name>
<dbReference type="Proteomes" id="UP000177230">
    <property type="component" value="Unassembled WGS sequence"/>
</dbReference>
<evidence type="ECO:0000256" key="5">
    <source>
        <dbReference type="ARBA" id="ARBA00023136"/>
    </source>
</evidence>
<feature type="domain" description="EamA" evidence="7">
    <location>
        <begin position="1"/>
        <end position="115"/>
    </location>
</feature>
<keyword evidence="2" id="KW-1003">Cell membrane</keyword>
<accession>A0A1F5RI82</accession>
<feature type="domain" description="EamA" evidence="7">
    <location>
        <begin position="127"/>
        <end position="262"/>
    </location>
</feature>
<evidence type="ECO:0000256" key="4">
    <source>
        <dbReference type="ARBA" id="ARBA00022989"/>
    </source>
</evidence>
<feature type="transmembrane region" description="Helical" evidence="6">
    <location>
        <begin position="247"/>
        <end position="263"/>
    </location>
</feature>
<feature type="transmembrane region" description="Helical" evidence="6">
    <location>
        <begin position="43"/>
        <end position="60"/>
    </location>
</feature>
<feature type="transmembrane region" description="Helical" evidence="6">
    <location>
        <begin position="98"/>
        <end position="116"/>
    </location>
</feature>
<dbReference type="InterPro" id="IPR000620">
    <property type="entry name" value="EamA_dom"/>
</dbReference>
<dbReference type="PANTHER" id="PTHR32322:SF18">
    <property type="entry name" value="S-ADENOSYLMETHIONINE_S-ADENOSYLHOMOCYSTEINE TRANSPORTER"/>
    <property type="match status" value="1"/>
</dbReference>
<evidence type="ECO:0000256" key="3">
    <source>
        <dbReference type="ARBA" id="ARBA00022692"/>
    </source>
</evidence>
<gene>
    <name evidence="8" type="ORF">A2024_06155</name>
</gene>
<dbReference type="InterPro" id="IPR050638">
    <property type="entry name" value="AA-Vitamin_Transporters"/>
</dbReference>
<evidence type="ECO:0000256" key="2">
    <source>
        <dbReference type="ARBA" id="ARBA00022475"/>
    </source>
</evidence>
<sequence length="276" mass="30760">MKQTYQYYQPITTVFIRVVLAAVFLGIFIWVFKKEQKIRSGDLKKFLLLAFFEPFCYFLGESYGIRLVSPTTAAIIISTIPVVTPVIAFYFIKEKLRAVNIIGLILSFAGVVLMISGPESSLSGSLKGILLLFCAVISAVFYGIMLKKLSAVYSPLVIVRNQNIIGGLLFLPIFMLLGFKNFISIVPGRDLIITLLNLALFASTLAFLLITVAVRELGLSRTNIFANIIPVITAVFSYLWFRESFGWQKIIGMVVVLAGLFISQAEGNWQVMRADE</sequence>
<feature type="transmembrane region" description="Helical" evidence="6">
    <location>
        <begin position="12"/>
        <end position="31"/>
    </location>
</feature>
<evidence type="ECO:0000313" key="9">
    <source>
        <dbReference type="Proteomes" id="UP000177230"/>
    </source>
</evidence>
<evidence type="ECO:0000259" key="7">
    <source>
        <dbReference type="Pfam" id="PF00892"/>
    </source>
</evidence>
<dbReference type="Gene3D" id="1.10.3730.20">
    <property type="match status" value="1"/>
</dbReference>
<evidence type="ECO:0000256" key="1">
    <source>
        <dbReference type="ARBA" id="ARBA00004651"/>
    </source>
</evidence>
<keyword evidence="4 6" id="KW-1133">Transmembrane helix</keyword>
<dbReference type="EMBL" id="MFFM01000009">
    <property type="protein sequence ID" value="OGF14108.1"/>
    <property type="molecule type" value="Genomic_DNA"/>
</dbReference>
<feature type="transmembrane region" description="Helical" evidence="6">
    <location>
        <begin position="158"/>
        <end position="179"/>
    </location>
</feature>
<protein>
    <recommendedName>
        <fullName evidence="7">EamA domain-containing protein</fullName>
    </recommendedName>
</protein>
<dbReference type="PANTHER" id="PTHR32322">
    <property type="entry name" value="INNER MEMBRANE TRANSPORTER"/>
    <property type="match status" value="1"/>
</dbReference>
<dbReference type="InterPro" id="IPR037185">
    <property type="entry name" value="EmrE-like"/>
</dbReference>
<dbReference type="GO" id="GO:0005886">
    <property type="term" value="C:plasma membrane"/>
    <property type="evidence" value="ECO:0007669"/>
    <property type="project" value="UniProtKB-SubCell"/>
</dbReference>
<organism evidence="8 9">
    <name type="scientific">Candidatus Edwardsbacteria bacterium GWF2_54_11</name>
    <dbReference type="NCBI Taxonomy" id="1817851"/>
    <lineage>
        <taxon>Bacteria</taxon>
        <taxon>Candidatus Edwardsiibacteriota</taxon>
    </lineage>
</organism>
<comment type="subcellular location">
    <subcellularLocation>
        <location evidence="1">Cell membrane</location>
        <topology evidence="1">Multi-pass membrane protein</topology>
    </subcellularLocation>
</comment>
<feature type="transmembrane region" description="Helical" evidence="6">
    <location>
        <begin position="128"/>
        <end position="146"/>
    </location>
</feature>